<evidence type="ECO:0000313" key="2">
    <source>
        <dbReference type="Proteomes" id="UP000299102"/>
    </source>
</evidence>
<gene>
    <name evidence="1" type="ORF">EVAR_91764_1</name>
</gene>
<dbReference type="Proteomes" id="UP000299102">
    <property type="component" value="Unassembled WGS sequence"/>
</dbReference>
<accession>A0A4C1SXQ4</accession>
<comment type="caution">
    <text evidence="1">The sequence shown here is derived from an EMBL/GenBank/DDBJ whole genome shotgun (WGS) entry which is preliminary data.</text>
</comment>
<dbReference type="AlphaFoldDB" id="A0A4C1SXQ4"/>
<feature type="non-terminal residue" evidence="1">
    <location>
        <position position="102"/>
    </location>
</feature>
<protein>
    <submittedName>
        <fullName evidence="1">Uncharacterized protein</fullName>
    </submittedName>
</protein>
<evidence type="ECO:0000313" key="1">
    <source>
        <dbReference type="EMBL" id="GBP06982.1"/>
    </source>
</evidence>
<keyword evidence="2" id="KW-1185">Reference proteome</keyword>
<dbReference type="EMBL" id="BGZK01011468">
    <property type="protein sequence ID" value="GBP06982.1"/>
    <property type="molecule type" value="Genomic_DNA"/>
</dbReference>
<organism evidence="1 2">
    <name type="scientific">Eumeta variegata</name>
    <name type="common">Bagworm moth</name>
    <name type="synonym">Eumeta japonica</name>
    <dbReference type="NCBI Taxonomy" id="151549"/>
    <lineage>
        <taxon>Eukaryota</taxon>
        <taxon>Metazoa</taxon>
        <taxon>Ecdysozoa</taxon>
        <taxon>Arthropoda</taxon>
        <taxon>Hexapoda</taxon>
        <taxon>Insecta</taxon>
        <taxon>Pterygota</taxon>
        <taxon>Neoptera</taxon>
        <taxon>Endopterygota</taxon>
        <taxon>Lepidoptera</taxon>
        <taxon>Glossata</taxon>
        <taxon>Ditrysia</taxon>
        <taxon>Tineoidea</taxon>
        <taxon>Psychidae</taxon>
        <taxon>Oiketicinae</taxon>
        <taxon>Eumeta</taxon>
    </lineage>
</organism>
<reference evidence="1 2" key="1">
    <citation type="journal article" date="2019" name="Commun. Biol.">
        <title>The bagworm genome reveals a unique fibroin gene that provides high tensile strength.</title>
        <authorList>
            <person name="Kono N."/>
            <person name="Nakamura H."/>
            <person name="Ohtoshi R."/>
            <person name="Tomita M."/>
            <person name="Numata K."/>
            <person name="Arakawa K."/>
        </authorList>
    </citation>
    <scope>NUCLEOTIDE SEQUENCE [LARGE SCALE GENOMIC DNA]</scope>
</reference>
<sequence length="102" mass="11411">MRSSSSHFRNSQNASFTSRWRARALDREWDMRSRGAKLRFALINSVSGETSGRCRPPARLLDHCPDVGASVVQSGTPLLLYVLSVRGLDITCDAAGFRPRFR</sequence>
<proteinExistence type="predicted"/>
<name>A0A4C1SXQ4_EUMVA</name>